<sequence>MKLTVFLVILLLVQVYTETCLTPNQEEAECKSLYTCSILLQALISQQKEVIDFVRQSHCGTWSSDTHPLVCCGTHASFVKTKPSKISISDLRFCGYQHTDDYFYTGNITAIDEFPWLAVFKYERDSDLEDVIDDNFVEFGCSGSLITADYVLTAAQCLRLRTSKAVAVRLGEYNIKHEVDCVKFSEIDECSNPYNRRLGIHDIALLKLNRSVTFTDYIRPICLPIPGTKFAQTGDTMTMTGFGREGTYKNYAMIKKKILTKLISGNQCIKEFSVFKDSTRHVTENIMCTKDLENSERACEGDSGGPLMFSQHTQWHIEETCLTPNQEIAECKSLYTCPTMLQALVSREKAVIDFVRQSHCGTWSSDIHPLVCCGTQTNFVKNETTKDMASVRVNTTNLISDLRYCGYQHTDDYFYTGNVTAIDEFPWLAVLKYQRDSDLGDIKNDRFVEFGCSGSLITANYVLTAAQCLRLRTSKAVAVRLGEYNIKHNVDCVKFSEMDDCSNPVEDISIEKRIKHPKYNRRLGTNDIALLKLNRSVTFTDYIRPICLPIPGIKFAQVGDTMTMTGFGRVGTYKNYAMIKKRISTKLISANECIKELSVLGDNSRQVTENIMCTKDLQRSERACEGDSGGPLMFSQRTQWHIEGIAVWSINFCETDFPFAYTKVVNYLDWIQKIVSG</sequence>
<protein>
    <recommendedName>
        <fullName evidence="13">CLIP domain-containing serine protease</fullName>
    </recommendedName>
</protein>
<keyword evidence="3" id="KW-0378">Hydrolase</keyword>
<dbReference type="Gene3D" id="3.30.1640.30">
    <property type="match status" value="2"/>
</dbReference>
<dbReference type="Pfam" id="PF12032">
    <property type="entry name" value="CLIP"/>
    <property type="match status" value="2"/>
</dbReference>
<keyword evidence="1" id="KW-0645">Protease</keyword>
<dbReference type="Gene3D" id="2.40.10.10">
    <property type="entry name" value="Trypsin-like serine proteases"/>
    <property type="match status" value="4"/>
</dbReference>
<feature type="signal peptide" evidence="8">
    <location>
        <begin position="1"/>
        <end position="17"/>
    </location>
</feature>
<dbReference type="InterPro" id="IPR001314">
    <property type="entry name" value="Peptidase_S1A"/>
</dbReference>
<dbReference type="FunFam" id="2.40.10.10:FF:000028">
    <property type="entry name" value="Serine protease easter"/>
    <property type="match status" value="2"/>
</dbReference>
<dbReference type="InterPro" id="IPR009003">
    <property type="entry name" value="Peptidase_S1_PA"/>
</dbReference>
<keyword evidence="4" id="KW-0720">Serine protease</keyword>
<evidence type="ECO:0000256" key="3">
    <source>
        <dbReference type="ARBA" id="ARBA00022801"/>
    </source>
</evidence>
<dbReference type="GO" id="GO:0006508">
    <property type="term" value="P:proteolysis"/>
    <property type="evidence" value="ECO:0007669"/>
    <property type="project" value="UniProtKB-KW"/>
</dbReference>
<feature type="domain" description="Peptidase S1" evidence="9">
    <location>
        <begin position="414"/>
        <end position="676"/>
    </location>
</feature>
<organism evidence="11 12">
    <name type="scientific">Aquatica leii</name>
    <dbReference type="NCBI Taxonomy" id="1421715"/>
    <lineage>
        <taxon>Eukaryota</taxon>
        <taxon>Metazoa</taxon>
        <taxon>Ecdysozoa</taxon>
        <taxon>Arthropoda</taxon>
        <taxon>Hexapoda</taxon>
        <taxon>Insecta</taxon>
        <taxon>Pterygota</taxon>
        <taxon>Neoptera</taxon>
        <taxon>Endopterygota</taxon>
        <taxon>Coleoptera</taxon>
        <taxon>Polyphaga</taxon>
        <taxon>Elateriformia</taxon>
        <taxon>Elateroidea</taxon>
        <taxon>Lampyridae</taxon>
        <taxon>Luciolinae</taxon>
        <taxon>Aquatica</taxon>
    </lineage>
</organism>
<dbReference type="InterPro" id="IPR043504">
    <property type="entry name" value="Peptidase_S1_PA_chymotrypsin"/>
</dbReference>
<dbReference type="SMART" id="SM00680">
    <property type="entry name" value="CLIP"/>
    <property type="match status" value="2"/>
</dbReference>
<comment type="similarity">
    <text evidence="7">Belongs to the peptidase S1 family. CLIP subfamily.</text>
</comment>
<evidence type="ECO:0000256" key="8">
    <source>
        <dbReference type="SAM" id="SignalP"/>
    </source>
</evidence>
<evidence type="ECO:0000256" key="5">
    <source>
        <dbReference type="ARBA" id="ARBA00023157"/>
    </source>
</evidence>
<name>A0AAN7PVZ5_9COLE</name>
<dbReference type="PROSITE" id="PS51888">
    <property type="entry name" value="CLIP"/>
    <property type="match status" value="2"/>
</dbReference>
<evidence type="ECO:0000313" key="11">
    <source>
        <dbReference type="EMBL" id="KAK4878929.1"/>
    </source>
</evidence>
<keyword evidence="12" id="KW-1185">Reference proteome</keyword>
<dbReference type="PANTHER" id="PTHR24256">
    <property type="entry name" value="TRYPTASE-RELATED"/>
    <property type="match status" value="1"/>
</dbReference>
<feature type="domain" description="Clip" evidence="10">
    <location>
        <begin position="19"/>
        <end position="72"/>
    </location>
</feature>
<dbReference type="InterPro" id="IPR001254">
    <property type="entry name" value="Trypsin_dom"/>
</dbReference>
<keyword evidence="6" id="KW-0325">Glycoprotein</keyword>
<dbReference type="SMART" id="SM00020">
    <property type="entry name" value="Tryp_SPc"/>
    <property type="match status" value="2"/>
</dbReference>
<gene>
    <name evidence="11" type="ORF">RN001_007075</name>
</gene>
<evidence type="ECO:0000256" key="6">
    <source>
        <dbReference type="ARBA" id="ARBA00023180"/>
    </source>
</evidence>
<evidence type="ECO:0000256" key="2">
    <source>
        <dbReference type="ARBA" id="ARBA00022729"/>
    </source>
</evidence>
<proteinExistence type="inferred from homology"/>
<feature type="domain" description="Peptidase S1" evidence="9">
    <location>
        <begin position="103"/>
        <end position="369"/>
    </location>
</feature>
<feature type="chain" id="PRO_5042927578" description="CLIP domain-containing serine protease" evidence="8">
    <location>
        <begin position="18"/>
        <end position="677"/>
    </location>
</feature>
<keyword evidence="2 8" id="KW-0732">Signal</keyword>
<feature type="domain" description="Clip" evidence="10">
    <location>
        <begin position="320"/>
        <end position="373"/>
    </location>
</feature>
<comment type="caution">
    <text evidence="11">The sequence shown here is derived from an EMBL/GenBank/DDBJ whole genome shotgun (WGS) entry which is preliminary data.</text>
</comment>
<dbReference type="PRINTS" id="PR00722">
    <property type="entry name" value="CHYMOTRYPSIN"/>
</dbReference>
<dbReference type="InterPro" id="IPR022700">
    <property type="entry name" value="CLIP"/>
</dbReference>
<dbReference type="InterPro" id="IPR038565">
    <property type="entry name" value="CLIP_sf"/>
</dbReference>
<dbReference type="AlphaFoldDB" id="A0AAN7PVZ5"/>
<evidence type="ECO:0000256" key="1">
    <source>
        <dbReference type="ARBA" id="ARBA00022670"/>
    </source>
</evidence>
<evidence type="ECO:0008006" key="13">
    <source>
        <dbReference type="Google" id="ProtNLM"/>
    </source>
</evidence>
<dbReference type="SUPFAM" id="SSF50494">
    <property type="entry name" value="Trypsin-like serine proteases"/>
    <property type="match status" value="2"/>
</dbReference>
<keyword evidence="5" id="KW-1015">Disulfide bond</keyword>
<dbReference type="Pfam" id="PF00089">
    <property type="entry name" value="Trypsin"/>
    <property type="match status" value="2"/>
</dbReference>
<dbReference type="InterPro" id="IPR051487">
    <property type="entry name" value="Ser/Thr_Proteases_Immune/Dev"/>
</dbReference>
<evidence type="ECO:0000313" key="12">
    <source>
        <dbReference type="Proteomes" id="UP001353858"/>
    </source>
</evidence>
<evidence type="ECO:0000259" key="10">
    <source>
        <dbReference type="PROSITE" id="PS51888"/>
    </source>
</evidence>
<evidence type="ECO:0000256" key="4">
    <source>
        <dbReference type="ARBA" id="ARBA00022825"/>
    </source>
</evidence>
<evidence type="ECO:0000259" key="9">
    <source>
        <dbReference type="PROSITE" id="PS50240"/>
    </source>
</evidence>
<dbReference type="Proteomes" id="UP001353858">
    <property type="component" value="Unassembled WGS sequence"/>
</dbReference>
<dbReference type="GO" id="GO:0004252">
    <property type="term" value="F:serine-type endopeptidase activity"/>
    <property type="evidence" value="ECO:0007669"/>
    <property type="project" value="InterPro"/>
</dbReference>
<dbReference type="EMBL" id="JARPUR010000003">
    <property type="protein sequence ID" value="KAK4878929.1"/>
    <property type="molecule type" value="Genomic_DNA"/>
</dbReference>
<reference evidence="12" key="1">
    <citation type="submission" date="2023-01" db="EMBL/GenBank/DDBJ databases">
        <title>Key to firefly adult light organ development and bioluminescence: homeobox transcription factors regulate luciferase expression and transportation to peroxisome.</title>
        <authorList>
            <person name="Fu X."/>
        </authorList>
    </citation>
    <scope>NUCLEOTIDE SEQUENCE [LARGE SCALE GENOMIC DNA]</scope>
</reference>
<dbReference type="PROSITE" id="PS50240">
    <property type="entry name" value="TRYPSIN_DOM"/>
    <property type="match status" value="2"/>
</dbReference>
<accession>A0AAN7PVZ5</accession>
<dbReference type="CDD" id="cd00190">
    <property type="entry name" value="Tryp_SPc"/>
    <property type="match status" value="2"/>
</dbReference>
<evidence type="ECO:0000256" key="7">
    <source>
        <dbReference type="ARBA" id="ARBA00024195"/>
    </source>
</evidence>